<dbReference type="InterPro" id="IPR011051">
    <property type="entry name" value="RmlC_Cupin_sf"/>
</dbReference>
<comment type="caution">
    <text evidence="8">The sequence shown here is derived from an EMBL/GenBank/DDBJ whole genome shotgun (WGS) entry which is preliminary data.</text>
</comment>
<evidence type="ECO:0000256" key="7">
    <source>
        <dbReference type="ARBA" id="ARBA00033311"/>
    </source>
</evidence>
<evidence type="ECO:0000313" key="8">
    <source>
        <dbReference type="EMBL" id="MBK1631886.1"/>
    </source>
</evidence>
<dbReference type="SUPFAM" id="SSF51182">
    <property type="entry name" value="RmlC-like cupins"/>
    <property type="match status" value="1"/>
</dbReference>
<dbReference type="CDD" id="cd00438">
    <property type="entry name" value="cupin_RmlC"/>
    <property type="match status" value="1"/>
</dbReference>
<dbReference type="InterPro" id="IPR000888">
    <property type="entry name" value="RmlC-like"/>
</dbReference>
<reference evidence="8 9" key="1">
    <citation type="journal article" date="2020" name="Microorganisms">
        <title>Osmotic Adaptation and Compatible Solute Biosynthesis of Phototrophic Bacteria as Revealed from Genome Analyses.</title>
        <authorList>
            <person name="Imhoff J.F."/>
            <person name="Rahn T."/>
            <person name="Kunzel S."/>
            <person name="Keller A."/>
            <person name="Neulinger S.C."/>
        </authorList>
    </citation>
    <scope>NUCLEOTIDE SEQUENCE [LARGE SCALE GENOMIC DNA]</scope>
    <source>
        <strain evidence="8 9">DSM 6210</strain>
    </source>
</reference>
<dbReference type="EC" id="5.1.3.13" evidence="3"/>
<keyword evidence="9" id="KW-1185">Reference proteome</keyword>
<name>A0ABS1CKM7_9GAMM</name>
<organism evidence="8 9">
    <name type="scientific">Thiohalocapsa halophila</name>
    <dbReference type="NCBI Taxonomy" id="69359"/>
    <lineage>
        <taxon>Bacteria</taxon>
        <taxon>Pseudomonadati</taxon>
        <taxon>Pseudomonadota</taxon>
        <taxon>Gammaproteobacteria</taxon>
        <taxon>Chromatiales</taxon>
        <taxon>Chromatiaceae</taxon>
        <taxon>Thiohalocapsa</taxon>
    </lineage>
</organism>
<sequence>MSATRFTATRTPLAELMLLQRHPLGDERGYLERLFCRDELRDMIGERRIEQMNHTLTGKAGTVRGMHFQHPPHAEMKLVTCLRGQVFDVAVDLRQGLPTFLRWHGEYLSAENHRTLLIPEGFAHGFQTLTDDCELIYLHTAAYQPDAEGAVNALDPRLAIDWPLPVTEMSARDRAHLSIATDFAGIRL</sequence>
<dbReference type="Gene3D" id="2.60.120.10">
    <property type="entry name" value="Jelly Rolls"/>
    <property type="match status" value="1"/>
</dbReference>
<dbReference type="Pfam" id="PF00908">
    <property type="entry name" value="dTDP_sugar_isom"/>
    <property type="match status" value="1"/>
</dbReference>
<dbReference type="PANTHER" id="PTHR21047">
    <property type="entry name" value="DTDP-6-DEOXY-D-GLUCOSE-3,5 EPIMERASE"/>
    <property type="match status" value="1"/>
</dbReference>
<comment type="catalytic activity">
    <reaction evidence="1">
        <text>dTDP-4-dehydro-6-deoxy-alpha-D-glucose = dTDP-4-dehydro-beta-L-rhamnose</text>
        <dbReference type="Rhea" id="RHEA:16969"/>
        <dbReference type="ChEBI" id="CHEBI:57649"/>
        <dbReference type="ChEBI" id="CHEBI:62830"/>
        <dbReference type="EC" id="5.1.3.13"/>
    </reaction>
</comment>
<evidence type="ECO:0000256" key="6">
    <source>
        <dbReference type="ARBA" id="ARBA00031424"/>
    </source>
</evidence>
<dbReference type="PANTHER" id="PTHR21047:SF2">
    <property type="entry name" value="THYMIDINE DIPHOSPHO-4-KETO-RHAMNOSE 3,5-EPIMERASE"/>
    <property type="match status" value="1"/>
</dbReference>
<dbReference type="EMBL" id="NRRV01000034">
    <property type="protein sequence ID" value="MBK1631886.1"/>
    <property type="molecule type" value="Genomic_DNA"/>
</dbReference>
<protein>
    <recommendedName>
        <fullName evidence="4">dTDP-4-dehydrorhamnose 3,5-epimerase</fullName>
        <ecNumber evidence="3">5.1.3.13</ecNumber>
    </recommendedName>
    <alternativeName>
        <fullName evidence="6">Thymidine diphospho-4-keto-rhamnose 3,5-epimerase</fullName>
    </alternativeName>
    <alternativeName>
        <fullName evidence="5">dTDP-4-keto-6-deoxyglucose 3,5-epimerase</fullName>
    </alternativeName>
    <alternativeName>
        <fullName evidence="7">dTDP-6-deoxy-D-xylo-4-hexulose 3,5-epimerase</fullName>
    </alternativeName>
</protein>
<evidence type="ECO:0000256" key="4">
    <source>
        <dbReference type="ARBA" id="ARBA00019595"/>
    </source>
</evidence>
<comment type="function">
    <text evidence="2">Catalyzes the epimerization of the C3' and C5'positions of dTDP-6-deoxy-D-xylo-4-hexulose, forming dTDP-6-deoxy-L-lyxo-4-hexulose.</text>
</comment>
<dbReference type="InterPro" id="IPR014710">
    <property type="entry name" value="RmlC-like_jellyroll"/>
</dbReference>
<evidence type="ECO:0000256" key="3">
    <source>
        <dbReference type="ARBA" id="ARBA00012098"/>
    </source>
</evidence>
<dbReference type="Proteomes" id="UP000748752">
    <property type="component" value="Unassembled WGS sequence"/>
</dbReference>
<accession>A0ABS1CKM7</accession>
<proteinExistence type="predicted"/>
<evidence type="ECO:0000313" key="9">
    <source>
        <dbReference type="Proteomes" id="UP000748752"/>
    </source>
</evidence>
<evidence type="ECO:0000256" key="5">
    <source>
        <dbReference type="ARBA" id="ARBA00029758"/>
    </source>
</evidence>
<dbReference type="RefSeq" id="WP_200238823.1">
    <property type="nucleotide sequence ID" value="NZ_NRRV01000034.1"/>
</dbReference>
<gene>
    <name evidence="8" type="ORF">CKO31_14305</name>
</gene>
<evidence type="ECO:0000256" key="1">
    <source>
        <dbReference type="ARBA" id="ARBA00001298"/>
    </source>
</evidence>
<evidence type="ECO:0000256" key="2">
    <source>
        <dbReference type="ARBA" id="ARBA00001997"/>
    </source>
</evidence>